<evidence type="ECO:0000313" key="4">
    <source>
        <dbReference type="Proteomes" id="UP000521227"/>
    </source>
</evidence>
<keyword evidence="1" id="KW-0233">DNA recombination</keyword>
<gene>
    <name evidence="3" type="ORF">HNQ36_000981</name>
</gene>
<name>A0A840MXV8_9BRAD</name>
<dbReference type="AlphaFoldDB" id="A0A840MXV8"/>
<feature type="domain" description="Tyr recombinase" evidence="2">
    <location>
        <begin position="156"/>
        <end position="385"/>
    </location>
</feature>
<sequence length="404" mass="45585">MSTSNLRSALVPSSLVGRVCLGPSGVPRFWASIWIDVLKGSLDGSTKLRHLGALGRLYESAQRQRGTDCLDQLLAELDFDVIEDVLMGFLAQLRNEAAVDGADRSQTWASALAFVMDILRHGSSSAGIRAGLIETRLLRLERLYSQLSPAPVRAPPPIRALPPTVIDDLYAIFDPASDRNPFKTETLRWRNLLVFMLLLRLGLRRGEAALLSANAIKDDTDPTSGQSVTWIDVETAPDDDPRYEEPGLKTAFSRRQLPVPQELPLLADMYVQNYRGRTHYPHLLMSQKGRPLSLRAMNEIFETATEALSETARRSLEKQRLSSVSCHDLRHTCAVVRMRRYQDAGDGLDRAMEKLRLFFGWSPESDMPRLYARAYFETELAEVWNEKFDRFVDALRRSVHRSDA</sequence>
<dbReference type="Gene3D" id="1.10.443.10">
    <property type="entry name" value="Intergrase catalytic core"/>
    <property type="match status" value="1"/>
</dbReference>
<evidence type="ECO:0000259" key="2">
    <source>
        <dbReference type="PROSITE" id="PS51898"/>
    </source>
</evidence>
<protein>
    <submittedName>
        <fullName evidence="3">Integrase</fullName>
    </submittedName>
</protein>
<dbReference type="GO" id="GO:0015074">
    <property type="term" value="P:DNA integration"/>
    <property type="evidence" value="ECO:0007669"/>
    <property type="project" value="InterPro"/>
</dbReference>
<dbReference type="SUPFAM" id="SSF56349">
    <property type="entry name" value="DNA breaking-rejoining enzymes"/>
    <property type="match status" value="1"/>
</dbReference>
<dbReference type="Proteomes" id="UP000521227">
    <property type="component" value="Unassembled WGS sequence"/>
</dbReference>
<comment type="caution">
    <text evidence="3">The sequence shown here is derived from an EMBL/GenBank/DDBJ whole genome shotgun (WGS) entry which is preliminary data.</text>
</comment>
<dbReference type="InterPro" id="IPR013762">
    <property type="entry name" value="Integrase-like_cat_sf"/>
</dbReference>
<dbReference type="GO" id="GO:0003677">
    <property type="term" value="F:DNA binding"/>
    <property type="evidence" value="ECO:0007669"/>
    <property type="project" value="InterPro"/>
</dbReference>
<reference evidence="3 4" key="1">
    <citation type="submission" date="2020-08" db="EMBL/GenBank/DDBJ databases">
        <title>Genomic Encyclopedia of Type Strains, Phase IV (KMG-IV): sequencing the most valuable type-strain genomes for metagenomic binning, comparative biology and taxonomic classification.</title>
        <authorList>
            <person name="Goeker M."/>
        </authorList>
    </citation>
    <scope>NUCLEOTIDE SEQUENCE [LARGE SCALE GENOMIC DNA]</scope>
    <source>
        <strain evidence="3 4">DSM 17498</strain>
    </source>
</reference>
<dbReference type="InterPro" id="IPR002104">
    <property type="entry name" value="Integrase_catalytic"/>
</dbReference>
<evidence type="ECO:0000313" key="3">
    <source>
        <dbReference type="EMBL" id="MBB5051027.1"/>
    </source>
</evidence>
<dbReference type="InterPro" id="IPR011010">
    <property type="entry name" value="DNA_brk_join_enz"/>
</dbReference>
<dbReference type="EMBL" id="JACHIJ010000002">
    <property type="protein sequence ID" value="MBB5051027.1"/>
    <property type="molecule type" value="Genomic_DNA"/>
</dbReference>
<dbReference type="RefSeq" id="WP_184082824.1">
    <property type="nucleotide sequence ID" value="NZ_JACHIJ010000002.1"/>
</dbReference>
<accession>A0A840MXV8</accession>
<dbReference type="GO" id="GO:0006310">
    <property type="term" value="P:DNA recombination"/>
    <property type="evidence" value="ECO:0007669"/>
    <property type="project" value="UniProtKB-KW"/>
</dbReference>
<dbReference type="PROSITE" id="PS51898">
    <property type="entry name" value="TYR_RECOMBINASE"/>
    <property type="match status" value="1"/>
</dbReference>
<evidence type="ECO:0000256" key="1">
    <source>
        <dbReference type="ARBA" id="ARBA00023172"/>
    </source>
</evidence>
<organism evidence="3 4">
    <name type="scientific">Afipia massiliensis</name>
    <dbReference type="NCBI Taxonomy" id="211460"/>
    <lineage>
        <taxon>Bacteria</taxon>
        <taxon>Pseudomonadati</taxon>
        <taxon>Pseudomonadota</taxon>
        <taxon>Alphaproteobacteria</taxon>
        <taxon>Hyphomicrobiales</taxon>
        <taxon>Nitrobacteraceae</taxon>
        <taxon>Afipia</taxon>
    </lineage>
</organism>
<proteinExistence type="predicted"/>